<keyword evidence="3" id="KW-1185">Reference proteome</keyword>
<dbReference type="Proteomes" id="UP000293331">
    <property type="component" value="Unassembled WGS sequence"/>
</dbReference>
<organism evidence="2 3">
    <name type="scientific">Mucilaginibacter terrigena</name>
    <dbReference type="NCBI Taxonomy" id="2492395"/>
    <lineage>
        <taxon>Bacteria</taxon>
        <taxon>Pseudomonadati</taxon>
        <taxon>Bacteroidota</taxon>
        <taxon>Sphingobacteriia</taxon>
        <taxon>Sphingobacteriales</taxon>
        <taxon>Sphingobacteriaceae</taxon>
        <taxon>Mucilaginibacter</taxon>
    </lineage>
</organism>
<feature type="transmembrane region" description="Helical" evidence="1">
    <location>
        <begin position="39"/>
        <end position="60"/>
    </location>
</feature>
<dbReference type="NCBIfam" id="NF037970">
    <property type="entry name" value="vanZ_1"/>
    <property type="match status" value="1"/>
</dbReference>
<keyword evidence="1" id="KW-1133">Transmembrane helix</keyword>
<feature type="transmembrane region" description="Helical" evidence="1">
    <location>
        <begin position="72"/>
        <end position="93"/>
    </location>
</feature>
<dbReference type="OrthoDB" id="1524985at2"/>
<accession>A0A4Q5LM89</accession>
<comment type="caution">
    <text evidence="2">The sequence shown here is derived from an EMBL/GenBank/DDBJ whole genome shotgun (WGS) entry which is preliminary data.</text>
</comment>
<dbReference type="PANTHER" id="PTHR28008">
    <property type="entry name" value="DOMAIN PROTEIN, PUTATIVE (AFU_ORTHOLOGUE AFUA_3G10980)-RELATED"/>
    <property type="match status" value="1"/>
</dbReference>
<feature type="transmembrane region" description="Helical" evidence="1">
    <location>
        <begin position="105"/>
        <end position="126"/>
    </location>
</feature>
<proteinExistence type="predicted"/>
<protein>
    <submittedName>
        <fullName evidence="2">VanZ family protein</fullName>
    </submittedName>
</protein>
<evidence type="ECO:0000256" key="1">
    <source>
        <dbReference type="SAM" id="Phobius"/>
    </source>
</evidence>
<keyword evidence="1" id="KW-0812">Transmembrane</keyword>
<keyword evidence="1" id="KW-0472">Membrane</keyword>
<reference evidence="2 3" key="1">
    <citation type="submission" date="2019-02" db="EMBL/GenBank/DDBJ databases">
        <title>Bacterial novel species Mucilaginibacter sp. 17JY9-4 isolated from soil.</title>
        <authorList>
            <person name="Jung H.-Y."/>
        </authorList>
    </citation>
    <scope>NUCLEOTIDE SEQUENCE [LARGE SCALE GENOMIC DNA]</scope>
    <source>
        <strain evidence="2 3">17JY9-4</strain>
    </source>
</reference>
<gene>
    <name evidence="2" type="ORF">EWM62_15500</name>
</gene>
<name>A0A4Q5LM89_9SPHI</name>
<dbReference type="AlphaFoldDB" id="A0A4Q5LM89"/>
<sequence length="131" mass="14782">MKETLKYYGPAILWALFILILCCVPFGDVSGPSLFFPGFDKLVHCGLFFVLSILYCYGSIRKWQTRSIRIEIAMKNTIVLISYGALIEMLQKYVFTWRSGDWNDLLADAIGGCMGIFGVLLISNAINHEKS</sequence>
<evidence type="ECO:0000313" key="3">
    <source>
        <dbReference type="Proteomes" id="UP000293331"/>
    </source>
</evidence>
<dbReference type="EMBL" id="SEWG01000006">
    <property type="protein sequence ID" value="RYU87898.1"/>
    <property type="molecule type" value="Genomic_DNA"/>
</dbReference>
<dbReference type="PANTHER" id="PTHR28008:SF1">
    <property type="entry name" value="DOMAIN PROTEIN, PUTATIVE (AFU_ORTHOLOGUE AFUA_3G10980)-RELATED"/>
    <property type="match status" value="1"/>
</dbReference>
<feature type="transmembrane region" description="Helical" evidence="1">
    <location>
        <begin position="7"/>
        <end position="27"/>
    </location>
</feature>
<dbReference type="RefSeq" id="WP_129877593.1">
    <property type="nucleotide sequence ID" value="NZ_SEWG01000006.1"/>
</dbReference>
<evidence type="ECO:0000313" key="2">
    <source>
        <dbReference type="EMBL" id="RYU87898.1"/>
    </source>
</evidence>